<organism evidence="2 3">
    <name type="scientific">Alicyclobacillus ferrooxydans</name>
    <dbReference type="NCBI Taxonomy" id="471514"/>
    <lineage>
        <taxon>Bacteria</taxon>
        <taxon>Bacillati</taxon>
        <taxon>Bacillota</taxon>
        <taxon>Bacilli</taxon>
        <taxon>Bacillales</taxon>
        <taxon>Alicyclobacillaceae</taxon>
        <taxon>Alicyclobacillus</taxon>
    </lineage>
</organism>
<sequence length="88" mass="10073">MGESSQKYLPNARYEGRTIRQSRDGQKVQIGDARVVYPESPHVSAWFQSEIESWILEEFHEEVKVDPLPTLDSKSASTRLSSNNHQRG</sequence>
<evidence type="ECO:0000256" key="1">
    <source>
        <dbReference type="SAM" id="MobiDB-lite"/>
    </source>
</evidence>
<comment type="caution">
    <text evidence="2">The sequence shown here is derived from an EMBL/GenBank/DDBJ whole genome shotgun (WGS) entry which is preliminary data.</text>
</comment>
<dbReference type="AlphaFoldDB" id="A0A0P9D0D7"/>
<dbReference type="RefSeq" id="WP_054967233.1">
    <property type="nucleotide sequence ID" value="NZ_LJCO01000008.1"/>
</dbReference>
<evidence type="ECO:0000313" key="2">
    <source>
        <dbReference type="EMBL" id="KPV45482.1"/>
    </source>
</evidence>
<name>A0A0P9D0D7_9BACL</name>
<feature type="region of interest" description="Disordered" evidence="1">
    <location>
        <begin position="68"/>
        <end position="88"/>
    </location>
</feature>
<evidence type="ECO:0000313" key="3">
    <source>
        <dbReference type="Proteomes" id="UP000050482"/>
    </source>
</evidence>
<dbReference type="Proteomes" id="UP000050482">
    <property type="component" value="Unassembled WGS sequence"/>
</dbReference>
<gene>
    <name evidence="2" type="ORF">AN477_00515</name>
</gene>
<accession>A0A0P9D0D7</accession>
<dbReference type="EMBL" id="LJCO01000008">
    <property type="protein sequence ID" value="KPV45482.1"/>
    <property type="molecule type" value="Genomic_DNA"/>
</dbReference>
<proteinExistence type="predicted"/>
<protein>
    <submittedName>
        <fullName evidence="2">Uncharacterized protein</fullName>
    </submittedName>
</protein>
<dbReference type="PATRIC" id="fig|471514.4.peg.72"/>
<reference evidence="2 3" key="1">
    <citation type="submission" date="2015-09" db="EMBL/GenBank/DDBJ databases">
        <title>Draft genome sequence of Alicyclobacillus ferrooxydans DSM 22381.</title>
        <authorList>
            <person name="Hemp J."/>
        </authorList>
    </citation>
    <scope>NUCLEOTIDE SEQUENCE [LARGE SCALE GENOMIC DNA]</scope>
    <source>
        <strain evidence="2 3">TC-34</strain>
    </source>
</reference>
<dbReference type="STRING" id="471514.AN477_00515"/>
<keyword evidence="3" id="KW-1185">Reference proteome</keyword>
<feature type="compositionally biased region" description="Polar residues" evidence="1">
    <location>
        <begin position="72"/>
        <end position="88"/>
    </location>
</feature>